<feature type="transmembrane region" description="Helical" evidence="1">
    <location>
        <begin position="871"/>
        <end position="893"/>
    </location>
</feature>
<keyword evidence="1" id="KW-1133">Transmembrane helix</keyword>
<dbReference type="NCBIfam" id="NF041559">
    <property type="entry name" value="BTH_I2691_fam"/>
    <property type="match status" value="1"/>
</dbReference>
<organism evidence="3 4">
    <name type="scientific">Aliivibrio sifiae</name>
    <dbReference type="NCBI Taxonomy" id="566293"/>
    <lineage>
        <taxon>Bacteria</taxon>
        <taxon>Pseudomonadati</taxon>
        <taxon>Pseudomonadota</taxon>
        <taxon>Gammaproteobacteria</taxon>
        <taxon>Vibrionales</taxon>
        <taxon>Vibrionaceae</taxon>
        <taxon>Aliivibrio</taxon>
    </lineage>
</organism>
<evidence type="ECO:0000313" key="3">
    <source>
        <dbReference type="EMBL" id="PQJ89086.1"/>
    </source>
</evidence>
<keyword evidence="1" id="KW-0472">Membrane</keyword>
<gene>
    <name evidence="3" type="ORF">BTO22_05590</name>
</gene>
<dbReference type="EMBL" id="MSCO01000001">
    <property type="protein sequence ID" value="PQJ89086.1"/>
    <property type="molecule type" value="Genomic_DNA"/>
</dbReference>
<dbReference type="Proteomes" id="UP000239263">
    <property type="component" value="Unassembled WGS sequence"/>
</dbReference>
<accession>A0A2S7XDB4</accession>
<dbReference type="CDD" id="cd20708">
    <property type="entry name" value="MIX_IV"/>
    <property type="match status" value="1"/>
</dbReference>
<sequence length="1088" mass="123980">MSEANNAAMCGSKKDAKNPAGACPVKFGVIDIIPVRYAIDDMDNEEKEQKHSLLDTHKGNGFFDVAHSKYTLRQLRDGWLYVYSNKDKTFHEYQVKGTQFIKMDWGSNEADKAPEERGKAGEAKSCLSYSKNDMVTISFSHQRWTWRLCEHMRSNSQCRNEWMRIVDLKTYSNTLEIEHGGGMRDFAHAVADIGTPKPSDTLFGKTCSPLKDDDPSDDEFHLATHKKPVLETDYQCDLLEKNSALYIALDDQLADITDLFLKLSETYVRIVELQGTEEDEYKAQMAELTRSLARVTFSDDQLPENIKSDPIERLKLEIEINEYLYQEQNVQQSSASYEYHVGEGVENTSWYKALEAKKQTIKERFNFEIKKEHTSQWKRQYRNFDEIRWNELNEYLFEKYDKLSEVEILNSKLVYQHKEVTDAIEQMGIDPMYFGIDNQTEVGQRYLSELFSPITVELVQSGFNVPEIKHYLEEMLDLSNPNNLLALAPFAYSKEVVNELTTYSEGGAALNMSSPSDMIALHTRLSEFDTLTGDVRIQDSDWYKLLHIDIKAVFAAFIASNKTNPILQFRPSMEMLNAIQPRTNQFSALSFMTRFRVLIMENLADSSFIVSVNPNYPKELAAFNKKYDQFLLSNSKTMAAIIRKEQFAAVLVQKTSEFISENMPQMLKVSQNGSMVNVKGAISKGVAESWAAYKNTKADLVSFSERKWKGSASWNGVVAALNIWNSITVFSNLLQRNQESKTTEEYKSVAAEVVYTASWTVNACALVSRDAAWAEVMKDKRLLKLQRNKALVSNKKLITKFVNLTRLVAVTGLIASVSEIYYVYKRLDSPLLSKEERMAEILKSGSLVGQAFIYSTQLISCFMNGTIGAIFAPWMVIGLVIFGVIYIAATVFINMFKRTDMELWLVQSIWGVKTAKWAPEIELVNLQNILNKPVAQIDTGIVRTYQSSSDSDKQWTLTIELPDYLSDKWFGIKVIKSSSKKAIKHYNFIGNNEVNQSEVEVNFTKVNNDNNCYKMKIERNHSEDISNITIYLDVLANRTPHVISYSGFQGGSGDINLNININKITSFNDYSKNTNLGIEIVRLNNANS</sequence>
<dbReference type="InterPro" id="IPR046864">
    <property type="entry name" value="VasX_N"/>
</dbReference>
<comment type="caution">
    <text evidence="3">The sequence shown here is derived from an EMBL/GenBank/DDBJ whole genome shotgun (WGS) entry which is preliminary data.</text>
</comment>
<feature type="domain" description="Toxin VasX N-terminal region" evidence="2">
    <location>
        <begin position="23"/>
        <end position="174"/>
    </location>
</feature>
<protein>
    <recommendedName>
        <fullName evidence="2">Toxin VasX N-terminal region domain-containing protein</fullName>
    </recommendedName>
</protein>
<dbReference type="OrthoDB" id="6339631at2"/>
<dbReference type="Pfam" id="PF20249">
    <property type="entry name" value="VasX_N"/>
    <property type="match status" value="1"/>
</dbReference>
<name>A0A2S7XDB4_9GAMM</name>
<dbReference type="RefSeq" id="WP_105054633.1">
    <property type="nucleotide sequence ID" value="NZ_CAWNRT010000001.1"/>
</dbReference>
<dbReference type="InterPro" id="IPR048126">
    <property type="entry name" value="Toxin_VasX"/>
</dbReference>
<proteinExistence type="predicted"/>
<dbReference type="AlphaFoldDB" id="A0A2S7XDB4"/>
<evidence type="ECO:0000259" key="2">
    <source>
        <dbReference type="Pfam" id="PF20249"/>
    </source>
</evidence>
<reference evidence="3 4" key="1">
    <citation type="submission" date="2016-12" db="EMBL/GenBank/DDBJ databases">
        <title>Diversity of luminous bacteria.</title>
        <authorList>
            <person name="Yoshizawa S."/>
            <person name="Kogure K."/>
        </authorList>
    </citation>
    <scope>NUCLEOTIDE SEQUENCE [LARGE SCALE GENOMIC DNA]</scope>
    <source>
        <strain evidence="3 4">ATCC 33715</strain>
    </source>
</reference>
<evidence type="ECO:0000256" key="1">
    <source>
        <dbReference type="SAM" id="Phobius"/>
    </source>
</evidence>
<keyword evidence="1" id="KW-0812">Transmembrane</keyword>
<evidence type="ECO:0000313" key="4">
    <source>
        <dbReference type="Proteomes" id="UP000239263"/>
    </source>
</evidence>